<dbReference type="InterPro" id="IPR027417">
    <property type="entry name" value="P-loop_NTPase"/>
</dbReference>
<dbReference type="STRING" id="1245745.A0A0A2WCR1"/>
<dbReference type="Proteomes" id="UP000030106">
    <property type="component" value="Unassembled WGS sequence"/>
</dbReference>
<protein>
    <submittedName>
        <fullName evidence="1">Uncharacterized protein</fullName>
    </submittedName>
</protein>
<gene>
    <name evidence="1" type="ORF">BBAD15_g3841</name>
</gene>
<sequence>MTRSRPADVFFFASPRTLSNLLVRLLSKQTDWKEEGYYLHDAYEYVQLNLSSHETEFPTESFKTYLEMMRVGHKELLVARKNAHENSDASPSTVSVELETLLSPASRTNPTLLSDETLLSFVPLFLIRHPALVVDSWYRAKGHPPAAMLRDSLLVSYLVGVQLTRALFDWYTATAASSSASATAACTNMLLGRRSYPIVVDADDLLEGDTVQRLARTIGMDPAQILQQWETQSTDIMDPRVRPFVKDLWASTGIDKTKSAKGLGLDAKFKSWSDLYDVEVGKTLADLTNDQMEGYLWLKSRKF</sequence>
<reference evidence="1 2" key="1">
    <citation type="submission" date="2012-10" db="EMBL/GenBank/DDBJ databases">
        <title>Genome sequencing and analysis of entomopathogenic fungi Beauveria bassiana D1-5.</title>
        <authorList>
            <person name="Li Q."/>
            <person name="Wang L."/>
            <person name="Zhang Z."/>
            <person name="Wang Q."/>
            <person name="Ren J."/>
            <person name="Wang M."/>
            <person name="Xu W."/>
            <person name="Wang J."/>
            <person name="Lu Y."/>
            <person name="Du Q."/>
            <person name="Sun Z."/>
        </authorList>
    </citation>
    <scope>NUCLEOTIDE SEQUENCE [LARGE SCALE GENOMIC DNA]</scope>
    <source>
        <strain evidence="1 2">D1-5</strain>
    </source>
</reference>
<dbReference type="PANTHER" id="PTHR48312:SF1">
    <property type="entry name" value="SULFOTRANSFERASE"/>
    <property type="match status" value="1"/>
</dbReference>
<proteinExistence type="predicted"/>
<dbReference type="AlphaFoldDB" id="A0A0A2WCR1"/>
<evidence type="ECO:0000313" key="1">
    <source>
        <dbReference type="EMBL" id="KGQ10799.1"/>
    </source>
</evidence>
<dbReference type="OrthoDB" id="3650366at2759"/>
<dbReference type="SUPFAM" id="SSF52540">
    <property type="entry name" value="P-loop containing nucleoside triphosphate hydrolases"/>
    <property type="match status" value="1"/>
</dbReference>
<dbReference type="EMBL" id="ANFO01000274">
    <property type="protein sequence ID" value="KGQ10799.1"/>
    <property type="molecule type" value="Genomic_DNA"/>
</dbReference>
<comment type="caution">
    <text evidence="1">The sequence shown here is derived from an EMBL/GenBank/DDBJ whole genome shotgun (WGS) entry which is preliminary data.</text>
</comment>
<dbReference type="PANTHER" id="PTHR48312">
    <property type="match status" value="1"/>
</dbReference>
<dbReference type="HOGENOM" id="CLU_033907_2_0_1"/>
<name>A0A0A2WCR1_BEABA</name>
<organism evidence="1 2">
    <name type="scientific">Beauveria bassiana D1-5</name>
    <dbReference type="NCBI Taxonomy" id="1245745"/>
    <lineage>
        <taxon>Eukaryota</taxon>
        <taxon>Fungi</taxon>
        <taxon>Dikarya</taxon>
        <taxon>Ascomycota</taxon>
        <taxon>Pezizomycotina</taxon>
        <taxon>Sordariomycetes</taxon>
        <taxon>Hypocreomycetidae</taxon>
        <taxon>Hypocreales</taxon>
        <taxon>Cordycipitaceae</taxon>
        <taxon>Beauveria</taxon>
    </lineage>
</organism>
<evidence type="ECO:0000313" key="2">
    <source>
        <dbReference type="Proteomes" id="UP000030106"/>
    </source>
</evidence>
<accession>A0A0A2WCR1</accession>